<evidence type="ECO:0000256" key="9">
    <source>
        <dbReference type="ARBA" id="ARBA00037922"/>
    </source>
</evidence>
<evidence type="ECO:0000256" key="3">
    <source>
        <dbReference type="ARBA" id="ARBA00022605"/>
    </source>
</evidence>
<dbReference type="Proteomes" id="UP000515934">
    <property type="component" value="Chromosome"/>
</dbReference>
<dbReference type="SUPFAM" id="SSF51735">
    <property type="entry name" value="NAD(P)-binding Rossmann-fold domains"/>
    <property type="match status" value="1"/>
</dbReference>
<dbReference type="InterPro" id="IPR023940">
    <property type="entry name" value="DHDPR_bac"/>
</dbReference>
<dbReference type="InterPro" id="IPR036291">
    <property type="entry name" value="NAD(P)-bd_dom_sf"/>
</dbReference>
<dbReference type="PANTHER" id="PTHR20836:SF0">
    <property type="entry name" value="4-HYDROXY-TETRAHYDRODIPICOLINATE REDUCTASE 1, CHLOROPLASTIC-RELATED"/>
    <property type="match status" value="1"/>
</dbReference>
<comment type="function">
    <text evidence="13">Catalyzes the conversion of 4-hydroxy-tetrahydrodipicolinate (HTPA) to tetrahydrodipicolinate.</text>
</comment>
<name>A0A7G9S4P4_9MICO</name>
<feature type="domain" description="Dihydrodipicolinate reductase N-terminal" evidence="14">
    <location>
        <begin position="4"/>
        <end position="105"/>
    </location>
</feature>
<feature type="domain" description="Dihydrodipicolinate reductase C-terminal" evidence="15">
    <location>
        <begin position="111"/>
        <end position="242"/>
    </location>
</feature>
<dbReference type="FunFam" id="3.30.360.10:FF:000009">
    <property type="entry name" value="4-hydroxy-tetrahydrodipicolinate reductase"/>
    <property type="match status" value="1"/>
</dbReference>
<evidence type="ECO:0000256" key="2">
    <source>
        <dbReference type="ARBA" id="ARBA00022490"/>
    </source>
</evidence>
<evidence type="ECO:0000256" key="8">
    <source>
        <dbReference type="ARBA" id="ARBA00023154"/>
    </source>
</evidence>
<evidence type="ECO:0000256" key="1">
    <source>
        <dbReference type="ARBA" id="ARBA00006642"/>
    </source>
</evidence>
<comment type="catalytic activity">
    <reaction evidence="11 13">
        <text>(S)-2,3,4,5-tetrahydrodipicolinate + NADP(+) + H2O = (2S,4S)-4-hydroxy-2,3,4,5-tetrahydrodipicolinate + NADPH + H(+)</text>
        <dbReference type="Rhea" id="RHEA:35331"/>
        <dbReference type="ChEBI" id="CHEBI:15377"/>
        <dbReference type="ChEBI" id="CHEBI:15378"/>
        <dbReference type="ChEBI" id="CHEBI:16845"/>
        <dbReference type="ChEBI" id="CHEBI:57783"/>
        <dbReference type="ChEBI" id="CHEBI:58349"/>
        <dbReference type="ChEBI" id="CHEBI:67139"/>
        <dbReference type="EC" id="1.17.1.8"/>
    </reaction>
</comment>
<dbReference type="GO" id="GO:0008839">
    <property type="term" value="F:4-hydroxy-tetrahydrodipicolinate reductase"/>
    <property type="evidence" value="ECO:0007669"/>
    <property type="project" value="UniProtKB-UniRule"/>
</dbReference>
<evidence type="ECO:0000256" key="11">
    <source>
        <dbReference type="ARBA" id="ARBA00049080"/>
    </source>
</evidence>
<keyword evidence="3 13" id="KW-0028">Amino-acid biosynthesis</keyword>
<feature type="binding site" evidence="13">
    <location>
        <begin position="142"/>
        <end position="143"/>
    </location>
    <ligand>
        <name>(S)-2,3,4,5-tetrahydrodipicolinate</name>
        <dbReference type="ChEBI" id="CHEBI:16845"/>
    </ligand>
</feature>
<proteinExistence type="inferred from homology"/>
<protein>
    <recommendedName>
        <fullName evidence="10 13">4-hydroxy-tetrahydrodipicolinate reductase</fullName>
        <shortName evidence="13">HTPA reductase</shortName>
        <ecNumber evidence="10 13">1.17.1.8</ecNumber>
    </recommendedName>
</protein>
<dbReference type="RefSeq" id="WP_187555289.1">
    <property type="nucleotide sequence ID" value="NZ_CP060716.1"/>
</dbReference>
<dbReference type="EC" id="1.17.1.8" evidence="10 13"/>
<dbReference type="KEGG" id="ldn:H9L06_11540"/>
<dbReference type="NCBIfam" id="TIGR00036">
    <property type="entry name" value="dapB"/>
    <property type="match status" value="1"/>
</dbReference>
<evidence type="ECO:0000256" key="6">
    <source>
        <dbReference type="ARBA" id="ARBA00023002"/>
    </source>
</evidence>
<dbReference type="Pfam" id="PF01113">
    <property type="entry name" value="DapB_N"/>
    <property type="match status" value="1"/>
</dbReference>
<keyword evidence="8 13" id="KW-0457">Lysine biosynthesis</keyword>
<evidence type="ECO:0000313" key="16">
    <source>
        <dbReference type="EMBL" id="QNN62819.1"/>
    </source>
</evidence>
<keyword evidence="6 13" id="KW-0560">Oxidoreductase</keyword>
<comment type="similarity">
    <text evidence="1 13">Belongs to the DapB family.</text>
</comment>
<organism evidence="16 17">
    <name type="scientific">Leucobacter denitrificans</name>
    <dbReference type="NCBI Taxonomy" id="683042"/>
    <lineage>
        <taxon>Bacteria</taxon>
        <taxon>Bacillati</taxon>
        <taxon>Actinomycetota</taxon>
        <taxon>Actinomycetes</taxon>
        <taxon>Micrococcales</taxon>
        <taxon>Microbacteriaceae</taxon>
        <taxon>Leucobacter</taxon>
    </lineage>
</organism>
<keyword evidence="17" id="KW-1185">Reference proteome</keyword>
<dbReference type="GO" id="GO:0019877">
    <property type="term" value="P:diaminopimelate biosynthetic process"/>
    <property type="evidence" value="ECO:0007669"/>
    <property type="project" value="UniProtKB-UniRule"/>
</dbReference>
<comment type="caution">
    <text evidence="13">Lacks conserved residue(s) required for the propagation of feature annotation.</text>
</comment>
<dbReference type="GO" id="GO:0005829">
    <property type="term" value="C:cytosol"/>
    <property type="evidence" value="ECO:0007669"/>
    <property type="project" value="TreeGrafter"/>
</dbReference>
<keyword evidence="2 13" id="KW-0963">Cytoplasm</keyword>
<gene>
    <name evidence="13" type="primary">dapB</name>
    <name evidence="16" type="ORF">H9L06_11540</name>
</gene>
<comment type="caution">
    <text evidence="13">Was originally thought to be a dihydrodipicolinate reductase (DHDPR), catalyzing the conversion of dihydrodipicolinate to tetrahydrodipicolinate. However, it was shown in E.coli that the substrate of the enzymatic reaction is not dihydrodipicolinate (DHDP) but in fact (2S,4S)-4-hydroxy-2,3,4,5-tetrahydrodipicolinic acid (HTPA), the product released by the DapA-catalyzed reaction.</text>
</comment>
<feature type="binding site" evidence="13">
    <location>
        <position position="133"/>
    </location>
    <ligand>
        <name>(S)-2,3,4,5-tetrahydrodipicolinate</name>
        <dbReference type="ChEBI" id="CHEBI:16845"/>
    </ligand>
</feature>
<feature type="binding site" evidence="13">
    <location>
        <begin position="102"/>
        <end position="105"/>
    </location>
    <ligand>
        <name>NAD(+)</name>
        <dbReference type="ChEBI" id="CHEBI:57540"/>
    </ligand>
</feature>
<evidence type="ECO:0000256" key="13">
    <source>
        <dbReference type="HAMAP-Rule" id="MF_00102"/>
    </source>
</evidence>
<comment type="subcellular location">
    <subcellularLocation>
        <location evidence="13">Cytoplasm</location>
    </subcellularLocation>
</comment>
<dbReference type="UniPathway" id="UPA00034">
    <property type="reaction ID" value="UER00018"/>
</dbReference>
<dbReference type="CDD" id="cd02274">
    <property type="entry name" value="DHDPR_N"/>
    <property type="match status" value="1"/>
</dbReference>
<dbReference type="PANTHER" id="PTHR20836">
    <property type="entry name" value="DIHYDRODIPICOLINATE REDUCTASE"/>
    <property type="match status" value="1"/>
</dbReference>
<evidence type="ECO:0000259" key="15">
    <source>
        <dbReference type="Pfam" id="PF05173"/>
    </source>
</evidence>
<evidence type="ECO:0000256" key="12">
    <source>
        <dbReference type="ARBA" id="ARBA00049396"/>
    </source>
</evidence>
<dbReference type="GO" id="GO:0051287">
    <property type="term" value="F:NAD binding"/>
    <property type="evidence" value="ECO:0007669"/>
    <property type="project" value="UniProtKB-UniRule"/>
</dbReference>
<feature type="binding site" evidence="13">
    <location>
        <begin position="9"/>
        <end position="14"/>
    </location>
    <ligand>
        <name>NAD(+)</name>
        <dbReference type="ChEBI" id="CHEBI:57540"/>
    </ligand>
</feature>
<evidence type="ECO:0000259" key="14">
    <source>
        <dbReference type="Pfam" id="PF01113"/>
    </source>
</evidence>
<keyword evidence="4 13" id="KW-0521">NADP</keyword>
<comment type="pathway">
    <text evidence="9 13">Amino-acid biosynthesis; L-lysine biosynthesis via DAP pathway; (S)-tetrahydrodipicolinate from L-aspartate: step 4/4.</text>
</comment>
<keyword evidence="7 13" id="KW-0520">NAD</keyword>
<evidence type="ECO:0000256" key="10">
    <source>
        <dbReference type="ARBA" id="ARBA00038983"/>
    </source>
</evidence>
<keyword evidence="5 13" id="KW-0220">Diaminopimelate biosynthesis</keyword>
<feature type="active site" description="Proton donor" evidence="13">
    <location>
        <position position="136"/>
    </location>
</feature>
<dbReference type="PIRSF" id="PIRSF000161">
    <property type="entry name" value="DHPR"/>
    <property type="match status" value="1"/>
</dbReference>
<evidence type="ECO:0000256" key="5">
    <source>
        <dbReference type="ARBA" id="ARBA00022915"/>
    </source>
</evidence>
<dbReference type="PROSITE" id="PS01298">
    <property type="entry name" value="DAPB"/>
    <property type="match status" value="1"/>
</dbReference>
<comment type="subunit">
    <text evidence="13">Homotetramer.</text>
</comment>
<dbReference type="Gene3D" id="3.40.50.720">
    <property type="entry name" value="NAD(P)-binding Rossmann-like Domain"/>
    <property type="match status" value="1"/>
</dbReference>
<dbReference type="GO" id="GO:0009089">
    <property type="term" value="P:lysine biosynthetic process via diaminopimelate"/>
    <property type="evidence" value="ECO:0007669"/>
    <property type="project" value="UniProtKB-UniRule"/>
</dbReference>
<dbReference type="Gene3D" id="3.30.360.10">
    <property type="entry name" value="Dihydrodipicolinate Reductase, domain 2"/>
    <property type="match status" value="1"/>
</dbReference>
<dbReference type="Pfam" id="PF05173">
    <property type="entry name" value="DapB_C"/>
    <property type="match status" value="1"/>
</dbReference>
<dbReference type="HAMAP" id="MF_00102">
    <property type="entry name" value="DapB"/>
    <property type="match status" value="1"/>
</dbReference>
<dbReference type="InterPro" id="IPR022663">
    <property type="entry name" value="DapB_C"/>
</dbReference>
<feature type="binding site" evidence="13">
    <location>
        <position position="37"/>
    </location>
    <ligand>
        <name>NADP(+)</name>
        <dbReference type="ChEBI" id="CHEBI:58349"/>
    </ligand>
</feature>
<evidence type="ECO:0000313" key="17">
    <source>
        <dbReference type="Proteomes" id="UP000515934"/>
    </source>
</evidence>
<dbReference type="AlphaFoldDB" id="A0A7G9S4P4"/>
<dbReference type="InterPro" id="IPR000846">
    <property type="entry name" value="DapB_N"/>
</dbReference>
<dbReference type="SUPFAM" id="SSF55347">
    <property type="entry name" value="Glyceraldehyde-3-phosphate dehydrogenase-like, C-terminal domain"/>
    <property type="match status" value="1"/>
</dbReference>
<sequence>MVSSVAVAGASGRLGSLVCEVVESHPDFELVAKLTSKSGADEGAEADILVDVTSPEVSQEIVERALGRGQQVLIGTSGWSAERIAGLEQTMSQFADQGAIVVPNFSLGSVLGTALAQIAAPYFASIEVIEAHHPKKIDSPSGTAVRTAELMAEAREAANSEPLLAPFTEQRARGELVAGIPVHSLRLTGVVAKQEVRFGGPGEVLCLVHDTHSNDAYVAGIRAALEAVREARGVTVGLDSVLGIGRSE</sequence>
<comment type="catalytic activity">
    <reaction evidence="12 13">
        <text>(S)-2,3,4,5-tetrahydrodipicolinate + NAD(+) + H2O = (2S,4S)-4-hydroxy-2,3,4,5-tetrahydrodipicolinate + NADH + H(+)</text>
        <dbReference type="Rhea" id="RHEA:35323"/>
        <dbReference type="ChEBI" id="CHEBI:15377"/>
        <dbReference type="ChEBI" id="CHEBI:15378"/>
        <dbReference type="ChEBI" id="CHEBI:16845"/>
        <dbReference type="ChEBI" id="CHEBI:57540"/>
        <dbReference type="ChEBI" id="CHEBI:57945"/>
        <dbReference type="ChEBI" id="CHEBI:67139"/>
        <dbReference type="EC" id="1.17.1.8"/>
    </reaction>
</comment>
<dbReference type="GO" id="GO:0050661">
    <property type="term" value="F:NADP binding"/>
    <property type="evidence" value="ECO:0007669"/>
    <property type="project" value="UniProtKB-UniRule"/>
</dbReference>
<accession>A0A7G9S4P4</accession>
<feature type="active site" description="Proton donor/acceptor" evidence="13">
    <location>
        <position position="132"/>
    </location>
</feature>
<evidence type="ECO:0000256" key="7">
    <source>
        <dbReference type="ARBA" id="ARBA00023027"/>
    </source>
</evidence>
<dbReference type="GO" id="GO:0016726">
    <property type="term" value="F:oxidoreductase activity, acting on CH or CH2 groups, NAD or NADP as acceptor"/>
    <property type="evidence" value="ECO:0007669"/>
    <property type="project" value="UniProtKB-UniRule"/>
</dbReference>
<dbReference type="InterPro" id="IPR022664">
    <property type="entry name" value="DapB_N_CS"/>
</dbReference>
<dbReference type="EMBL" id="CP060716">
    <property type="protein sequence ID" value="QNN62819.1"/>
    <property type="molecule type" value="Genomic_DNA"/>
</dbReference>
<reference evidence="16 17" key="1">
    <citation type="submission" date="2020-08" db="EMBL/GenBank/DDBJ databases">
        <title>Genome sequence of Leucobacter denitrificans KACC 14055T.</title>
        <authorList>
            <person name="Hyun D.-W."/>
            <person name="Bae J.-W."/>
        </authorList>
    </citation>
    <scope>NUCLEOTIDE SEQUENCE [LARGE SCALE GENOMIC DNA]</scope>
    <source>
        <strain evidence="16 17">KACC 14055</strain>
    </source>
</reference>
<evidence type="ECO:0000256" key="4">
    <source>
        <dbReference type="ARBA" id="ARBA00022857"/>
    </source>
</evidence>
<feature type="binding site" evidence="13">
    <location>
        <begin position="75"/>
        <end position="77"/>
    </location>
    <ligand>
        <name>NAD(+)</name>
        <dbReference type="ChEBI" id="CHEBI:57540"/>
    </ligand>
</feature>